<feature type="signal peptide" evidence="2">
    <location>
        <begin position="1"/>
        <end position="27"/>
    </location>
</feature>
<evidence type="ECO:0000313" key="5">
    <source>
        <dbReference type="Proteomes" id="UP000836841"/>
    </source>
</evidence>
<dbReference type="SUPFAM" id="SSF47699">
    <property type="entry name" value="Bifunctional inhibitor/lipid-transfer protein/seed storage 2S albumin"/>
    <property type="match status" value="1"/>
</dbReference>
<dbReference type="EMBL" id="CAJVSB020000187">
    <property type="protein sequence ID" value="CAH2042784.1"/>
    <property type="molecule type" value="Genomic_DNA"/>
</dbReference>
<feature type="domain" description="Hydrophobic seed protein" evidence="3">
    <location>
        <begin position="38"/>
        <end position="124"/>
    </location>
</feature>
<dbReference type="InterPro" id="IPR036312">
    <property type="entry name" value="Bifun_inhib/LTP/seed_sf"/>
</dbReference>
<name>A0AAU9RH38_THLAR</name>
<evidence type="ECO:0000256" key="1">
    <source>
        <dbReference type="ARBA" id="ARBA00008965"/>
    </source>
</evidence>
<proteinExistence type="inferred from homology"/>
<keyword evidence="2" id="KW-0732">Signal</keyword>
<dbReference type="PANTHER" id="PTHR31731">
    <property type="match status" value="1"/>
</dbReference>
<comment type="similarity">
    <text evidence="1">Belongs to the plant LTP family. PEARLI1 subfamily.</text>
</comment>
<evidence type="ECO:0000256" key="2">
    <source>
        <dbReference type="SAM" id="SignalP"/>
    </source>
</evidence>
<organism evidence="4 5">
    <name type="scientific">Thlaspi arvense</name>
    <name type="common">Field penny-cress</name>
    <dbReference type="NCBI Taxonomy" id="13288"/>
    <lineage>
        <taxon>Eukaryota</taxon>
        <taxon>Viridiplantae</taxon>
        <taxon>Streptophyta</taxon>
        <taxon>Embryophyta</taxon>
        <taxon>Tracheophyta</taxon>
        <taxon>Spermatophyta</taxon>
        <taxon>Magnoliopsida</taxon>
        <taxon>eudicotyledons</taxon>
        <taxon>Gunneridae</taxon>
        <taxon>Pentapetalae</taxon>
        <taxon>rosids</taxon>
        <taxon>malvids</taxon>
        <taxon>Brassicales</taxon>
        <taxon>Brassicaceae</taxon>
        <taxon>Thlaspideae</taxon>
        <taxon>Thlaspi</taxon>
    </lineage>
</organism>
<evidence type="ECO:0000259" key="3">
    <source>
        <dbReference type="Pfam" id="PF14547"/>
    </source>
</evidence>
<gene>
    <name evidence="4" type="ORF">TAV2_LOCUS4773</name>
</gene>
<reference evidence="4 5" key="1">
    <citation type="submission" date="2022-03" db="EMBL/GenBank/DDBJ databases">
        <authorList>
            <person name="Nunn A."/>
            <person name="Chopra R."/>
            <person name="Nunn A."/>
            <person name="Contreras Garrido A."/>
        </authorList>
    </citation>
    <scope>NUCLEOTIDE SEQUENCE [LARGE SCALE GENOMIC DNA]</scope>
</reference>
<dbReference type="InterPro" id="IPR027923">
    <property type="entry name" value="Hydrophob_seed_dom"/>
</dbReference>
<evidence type="ECO:0000313" key="4">
    <source>
        <dbReference type="EMBL" id="CAH2042784.1"/>
    </source>
</evidence>
<dbReference type="Proteomes" id="UP000836841">
    <property type="component" value="Unassembled WGS sequence"/>
</dbReference>
<keyword evidence="5" id="KW-1185">Reference proteome</keyword>
<dbReference type="Pfam" id="PF14547">
    <property type="entry name" value="Hydrophob_seed"/>
    <property type="match status" value="1"/>
</dbReference>
<accession>A0AAU9RH38</accession>
<protein>
    <recommendedName>
        <fullName evidence="3">Hydrophobic seed protein domain-containing protein</fullName>
    </recommendedName>
</protein>
<sequence>MGFNTPVSAIFLAVNLLFFAFVTSSSAQSVPTPSPSPTCSINNLQVKGLCAKFLLPGLLNITVTVPPTSPCCSLISGLANIEAAACLCTSLKLPPPITLNINATSPVNSVLRGCGKNSPPNFTCVV</sequence>
<feature type="chain" id="PRO_5043505012" description="Hydrophobic seed protein domain-containing protein" evidence="2">
    <location>
        <begin position="28"/>
        <end position="126"/>
    </location>
</feature>
<dbReference type="Gene3D" id="1.10.110.10">
    <property type="entry name" value="Plant lipid-transfer and hydrophobic proteins"/>
    <property type="match status" value="1"/>
</dbReference>
<dbReference type="CDD" id="cd01958">
    <property type="entry name" value="HPS_like"/>
    <property type="match status" value="1"/>
</dbReference>
<dbReference type="AlphaFoldDB" id="A0AAU9RH38"/>
<dbReference type="InterPro" id="IPR051636">
    <property type="entry name" value="Plant_LTP/defense-related"/>
</dbReference>
<comment type="caution">
    <text evidence="4">The sequence shown here is derived from an EMBL/GenBank/DDBJ whole genome shotgun (WGS) entry which is preliminary data.</text>
</comment>